<dbReference type="Proteomes" id="UP000278886">
    <property type="component" value="Chromosome"/>
</dbReference>
<evidence type="ECO:0000313" key="4">
    <source>
        <dbReference type="Proteomes" id="UP000278886"/>
    </source>
</evidence>
<keyword evidence="1" id="KW-0812">Transmembrane</keyword>
<accession>A0A387B7Y4</accession>
<gene>
    <name evidence="3" type="ORF">D7I47_09500</name>
</gene>
<evidence type="ECO:0000259" key="2">
    <source>
        <dbReference type="Pfam" id="PF05193"/>
    </source>
</evidence>
<feature type="transmembrane region" description="Helical" evidence="1">
    <location>
        <begin position="539"/>
        <end position="560"/>
    </location>
</feature>
<evidence type="ECO:0000256" key="1">
    <source>
        <dbReference type="SAM" id="Phobius"/>
    </source>
</evidence>
<proteinExistence type="predicted"/>
<dbReference type="Pfam" id="PF05193">
    <property type="entry name" value="Peptidase_M16_C"/>
    <property type="match status" value="1"/>
</dbReference>
<feature type="domain" description="Peptidase M16 C-terminal" evidence="2">
    <location>
        <begin position="203"/>
        <end position="306"/>
    </location>
</feature>
<dbReference type="InterPro" id="IPR011249">
    <property type="entry name" value="Metalloenz_LuxS/M16"/>
</dbReference>
<dbReference type="KEGG" id="lyd:D7I47_09500"/>
<dbReference type="Gene3D" id="3.30.830.10">
    <property type="entry name" value="Metalloenzyme, LuxS/M16 peptidase-like"/>
    <property type="match status" value="2"/>
</dbReference>
<sequence length="572" mass="60487">MSSTSTPSHIATAVDGIPTLHGARPGPLTAGLLFRVGRADEPLVAAGVTHLVEHLALHGRDVGALDHNGTTNDTFTAFQVTGSERAVVAYLNGLCAALRALPLERLEAEKDVLRTERAQGGGGAVDIQRTERYGAQGPGIVPYGEVGLGRIDAAAVSEWARTRFTRGNAVLWLTSDRIPAGLDMRLPDGPRIPVPEWQEAERPHPAYVVGAPGGVLLDAVLPRSAASSMFSRVAGRMLFRELREEAGLSYTAASDYQPIDGARAHVTLQADALPERHEAVTHGVIDVLLRLRAGDVEDRDLDAVRATVAEIAALAATDVGFLFTSAFDQLMGEPVEDPATFAAESLEIGATEIAEVAELFYADAIAQIPEGDLEWAGFTAAPRWSASAVDGEVFPVRGQPQYALKIGEEGASLHTPEGDVTVRYADCVGYLTLPDGARTLIGRDGFRVVIEPTQYADLDVSTLSTLDERLSDVTIPLPARPPEEIPVGASMRWSGYGPWAGVLGALLALMLTVAFPFALGLSDSVASGNHDGALIRLTAAGWTLVAVLAALATLLFVGVFRRRRATAAIDGP</sequence>
<evidence type="ECO:0000313" key="3">
    <source>
        <dbReference type="EMBL" id="AYF98467.1"/>
    </source>
</evidence>
<protein>
    <submittedName>
        <fullName evidence="3">Insulinase family protein</fullName>
    </submittedName>
</protein>
<dbReference type="InterPro" id="IPR007863">
    <property type="entry name" value="Peptidase_M16_C"/>
</dbReference>
<dbReference type="SUPFAM" id="SSF63411">
    <property type="entry name" value="LuxS/MPP-like metallohydrolase"/>
    <property type="match status" value="2"/>
</dbReference>
<dbReference type="EMBL" id="CP032630">
    <property type="protein sequence ID" value="AYF98467.1"/>
    <property type="molecule type" value="Genomic_DNA"/>
</dbReference>
<dbReference type="GO" id="GO:0046872">
    <property type="term" value="F:metal ion binding"/>
    <property type="evidence" value="ECO:0007669"/>
    <property type="project" value="InterPro"/>
</dbReference>
<dbReference type="OrthoDB" id="3798591at2"/>
<dbReference type="RefSeq" id="WP_120762814.1">
    <property type="nucleotide sequence ID" value="NZ_CP032630.1"/>
</dbReference>
<keyword evidence="4" id="KW-1185">Reference proteome</keyword>
<organism evidence="3 4">
    <name type="scientific">Protaetiibacter intestinalis</name>
    <dbReference type="NCBI Taxonomy" id="2419774"/>
    <lineage>
        <taxon>Bacteria</taxon>
        <taxon>Bacillati</taxon>
        <taxon>Actinomycetota</taxon>
        <taxon>Actinomycetes</taxon>
        <taxon>Micrococcales</taxon>
        <taxon>Microbacteriaceae</taxon>
        <taxon>Protaetiibacter</taxon>
    </lineage>
</organism>
<feature type="transmembrane region" description="Helical" evidence="1">
    <location>
        <begin position="499"/>
        <end position="519"/>
    </location>
</feature>
<keyword evidence="1" id="KW-0472">Membrane</keyword>
<name>A0A387B7Y4_9MICO</name>
<keyword evidence="1" id="KW-1133">Transmembrane helix</keyword>
<dbReference type="AlphaFoldDB" id="A0A387B7Y4"/>
<reference evidence="4" key="1">
    <citation type="submission" date="2018-09" db="EMBL/GenBank/DDBJ databases">
        <title>Genome sequencing of strain 2DFWR-13.</title>
        <authorList>
            <person name="Heo J."/>
            <person name="Kim S.-J."/>
            <person name="Kwon S.-W."/>
        </authorList>
    </citation>
    <scope>NUCLEOTIDE SEQUENCE [LARGE SCALE GENOMIC DNA]</scope>
    <source>
        <strain evidence="4">2DFWR-13</strain>
    </source>
</reference>